<evidence type="ECO:0000256" key="1">
    <source>
        <dbReference type="SAM" id="MobiDB-lite"/>
    </source>
</evidence>
<dbReference type="EMBL" id="KI925459">
    <property type="protein sequence ID" value="ETW80811.1"/>
    <property type="molecule type" value="Genomic_DNA"/>
</dbReference>
<dbReference type="AlphaFoldDB" id="W4K6Z9"/>
<reference evidence="2 3" key="1">
    <citation type="journal article" date="2012" name="New Phytol.">
        <title>Insight into trade-off between wood decay and parasitism from the genome of a fungal forest pathogen.</title>
        <authorList>
            <person name="Olson A."/>
            <person name="Aerts A."/>
            <person name="Asiegbu F."/>
            <person name="Belbahri L."/>
            <person name="Bouzid O."/>
            <person name="Broberg A."/>
            <person name="Canback B."/>
            <person name="Coutinho P.M."/>
            <person name="Cullen D."/>
            <person name="Dalman K."/>
            <person name="Deflorio G."/>
            <person name="van Diepen L.T."/>
            <person name="Dunand C."/>
            <person name="Duplessis S."/>
            <person name="Durling M."/>
            <person name="Gonthier P."/>
            <person name="Grimwood J."/>
            <person name="Fossdal C.G."/>
            <person name="Hansson D."/>
            <person name="Henrissat B."/>
            <person name="Hietala A."/>
            <person name="Himmelstrand K."/>
            <person name="Hoffmeister D."/>
            <person name="Hogberg N."/>
            <person name="James T.Y."/>
            <person name="Karlsson M."/>
            <person name="Kohler A."/>
            <person name="Kues U."/>
            <person name="Lee Y.H."/>
            <person name="Lin Y.C."/>
            <person name="Lind M."/>
            <person name="Lindquist E."/>
            <person name="Lombard V."/>
            <person name="Lucas S."/>
            <person name="Lunden K."/>
            <person name="Morin E."/>
            <person name="Murat C."/>
            <person name="Park J."/>
            <person name="Raffaello T."/>
            <person name="Rouze P."/>
            <person name="Salamov A."/>
            <person name="Schmutz J."/>
            <person name="Solheim H."/>
            <person name="Stahlberg J."/>
            <person name="Velez H."/>
            <person name="de Vries R.P."/>
            <person name="Wiebenga A."/>
            <person name="Woodward S."/>
            <person name="Yakovlev I."/>
            <person name="Garbelotto M."/>
            <person name="Martin F."/>
            <person name="Grigoriev I.V."/>
            <person name="Stenlid J."/>
        </authorList>
    </citation>
    <scope>NUCLEOTIDE SEQUENCE [LARGE SCALE GENOMIC DNA]</scope>
    <source>
        <strain evidence="2 3">TC 32-1</strain>
    </source>
</reference>
<feature type="compositionally biased region" description="Pro residues" evidence="1">
    <location>
        <begin position="205"/>
        <end position="218"/>
    </location>
</feature>
<dbReference type="STRING" id="747525.W4K6Z9"/>
<gene>
    <name evidence="2" type="ORF">HETIRDRAFT_320935</name>
</gene>
<accession>W4K6Z9</accession>
<name>W4K6Z9_HETIT</name>
<organism evidence="2 3">
    <name type="scientific">Heterobasidion irregulare (strain TC 32-1)</name>
    <dbReference type="NCBI Taxonomy" id="747525"/>
    <lineage>
        <taxon>Eukaryota</taxon>
        <taxon>Fungi</taxon>
        <taxon>Dikarya</taxon>
        <taxon>Basidiomycota</taxon>
        <taxon>Agaricomycotina</taxon>
        <taxon>Agaricomycetes</taxon>
        <taxon>Russulales</taxon>
        <taxon>Bondarzewiaceae</taxon>
        <taxon>Heterobasidion</taxon>
        <taxon>Heterobasidion annosum species complex</taxon>
    </lineage>
</organism>
<dbReference type="RefSeq" id="XP_009547512.1">
    <property type="nucleotide sequence ID" value="XM_009549217.1"/>
</dbReference>
<sequence>MLKYSGDTRYFSTHAPSDKDYKPLPNPPPPNSPYHTHGVLLARLELLDALVCFTYAIWTTDFSKNCCTLSWDTLEQFLGWTKTKWTNESNSEREKAFVGVVWMIETYIHVRKAVYGAGQIQGDISDVCATARKSIESAMPHADTLAGSVGVTPNGSIGSQPTPPMLPSPASIAPANSANSTPTGRASEVPANGSSGVSAPLPAHHGPPPHAAAPPRPAKLPHSSKEQPPPIANKINVPISAMLTHQVTQVVGEVVAASHCTEKSAPALTLAVMAKHFPKTFSRIVHSSLNHTEESEPDMEDDEGELFWPGSAQLGEGIGWLCTMAKAMVKEFGRDYGYMGYGGAVRKPEGLAAPPPPSRR</sequence>
<feature type="region of interest" description="Disordered" evidence="1">
    <location>
        <begin position="146"/>
        <end position="233"/>
    </location>
</feature>
<dbReference type="Proteomes" id="UP000030671">
    <property type="component" value="Unassembled WGS sequence"/>
</dbReference>
<dbReference type="GeneID" id="20670708"/>
<dbReference type="OrthoDB" id="3238644at2759"/>
<dbReference type="KEGG" id="hir:HETIRDRAFT_320935"/>
<proteinExistence type="predicted"/>
<evidence type="ECO:0000313" key="3">
    <source>
        <dbReference type="Proteomes" id="UP000030671"/>
    </source>
</evidence>
<dbReference type="InParanoid" id="W4K6Z9"/>
<evidence type="ECO:0000313" key="2">
    <source>
        <dbReference type="EMBL" id="ETW80811.1"/>
    </source>
</evidence>
<feature type="region of interest" description="Disordered" evidence="1">
    <location>
        <begin position="1"/>
        <end position="29"/>
    </location>
</feature>
<keyword evidence="3" id="KW-1185">Reference proteome</keyword>
<protein>
    <submittedName>
        <fullName evidence="2">Uncharacterized protein</fullName>
    </submittedName>
</protein>
<dbReference type="eggNOG" id="ENOG502SE84">
    <property type="taxonomic scope" value="Eukaryota"/>
</dbReference>
<feature type="compositionally biased region" description="Polar residues" evidence="1">
    <location>
        <begin position="151"/>
        <end position="160"/>
    </location>
</feature>
<feature type="compositionally biased region" description="Low complexity" evidence="1">
    <location>
        <begin position="168"/>
        <end position="182"/>
    </location>
</feature>
<dbReference type="HOGENOM" id="CLU_695498_0_0_1"/>